<accession>A0A2P5E0F5</accession>
<organism evidence="2 3">
    <name type="scientific">Parasponia andersonii</name>
    <name type="common">Sponia andersonii</name>
    <dbReference type="NCBI Taxonomy" id="3476"/>
    <lineage>
        <taxon>Eukaryota</taxon>
        <taxon>Viridiplantae</taxon>
        <taxon>Streptophyta</taxon>
        <taxon>Embryophyta</taxon>
        <taxon>Tracheophyta</taxon>
        <taxon>Spermatophyta</taxon>
        <taxon>Magnoliopsida</taxon>
        <taxon>eudicotyledons</taxon>
        <taxon>Gunneridae</taxon>
        <taxon>Pentapetalae</taxon>
        <taxon>rosids</taxon>
        <taxon>fabids</taxon>
        <taxon>Rosales</taxon>
        <taxon>Cannabaceae</taxon>
        <taxon>Parasponia</taxon>
    </lineage>
</organism>
<protein>
    <recommendedName>
        <fullName evidence="4">Aspartic peptidase domain containing protein</fullName>
    </recommendedName>
</protein>
<keyword evidence="3" id="KW-1185">Reference proteome</keyword>
<dbReference type="PANTHER" id="PTHR35046">
    <property type="entry name" value="ZINC KNUCKLE (CCHC-TYPE) FAMILY PROTEIN"/>
    <property type="match status" value="1"/>
</dbReference>
<dbReference type="EMBL" id="JXTB01000006">
    <property type="protein sequence ID" value="PON79032.1"/>
    <property type="molecule type" value="Genomic_DNA"/>
</dbReference>
<reference evidence="3" key="1">
    <citation type="submission" date="2016-06" db="EMBL/GenBank/DDBJ databases">
        <title>Parallel loss of symbiosis genes in relatives of nitrogen-fixing non-legume Parasponia.</title>
        <authorList>
            <person name="Van Velzen R."/>
            <person name="Holmer R."/>
            <person name="Bu F."/>
            <person name="Rutten L."/>
            <person name="Van Zeijl A."/>
            <person name="Liu W."/>
            <person name="Santuari L."/>
            <person name="Cao Q."/>
            <person name="Sharma T."/>
            <person name="Shen D."/>
            <person name="Roswanjaya Y."/>
            <person name="Wardhani T."/>
            <person name="Kalhor M.S."/>
            <person name="Jansen J."/>
            <person name="Van den Hoogen J."/>
            <person name="Gungor B."/>
            <person name="Hartog M."/>
            <person name="Hontelez J."/>
            <person name="Verver J."/>
            <person name="Yang W.-C."/>
            <person name="Schijlen E."/>
            <person name="Repin R."/>
            <person name="Schilthuizen M."/>
            <person name="Schranz E."/>
            <person name="Heidstra R."/>
            <person name="Miyata K."/>
            <person name="Fedorova E."/>
            <person name="Kohlen W."/>
            <person name="Bisseling T."/>
            <person name="Smit S."/>
            <person name="Geurts R."/>
        </authorList>
    </citation>
    <scope>NUCLEOTIDE SEQUENCE [LARGE SCALE GENOMIC DNA]</scope>
    <source>
        <strain evidence="3">cv. WU1-14</strain>
    </source>
</reference>
<evidence type="ECO:0000313" key="3">
    <source>
        <dbReference type="Proteomes" id="UP000237105"/>
    </source>
</evidence>
<dbReference type="PANTHER" id="PTHR35046:SF9">
    <property type="entry name" value="RNA-DIRECTED DNA POLYMERASE"/>
    <property type="match status" value="1"/>
</dbReference>
<evidence type="ECO:0000313" key="2">
    <source>
        <dbReference type="EMBL" id="PON79032.1"/>
    </source>
</evidence>
<feature type="region of interest" description="Disordered" evidence="1">
    <location>
        <begin position="1"/>
        <end position="25"/>
    </location>
</feature>
<dbReference type="InterPro" id="IPR021109">
    <property type="entry name" value="Peptidase_aspartic_dom_sf"/>
</dbReference>
<comment type="caution">
    <text evidence="2">The sequence shown here is derived from an EMBL/GenBank/DDBJ whole genome shotgun (WGS) entry which is preliminary data.</text>
</comment>
<dbReference type="Proteomes" id="UP000237105">
    <property type="component" value="Unassembled WGS sequence"/>
</dbReference>
<gene>
    <name evidence="2" type="ORF">PanWU01x14_015330</name>
</gene>
<feature type="compositionally biased region" description="Acidic residues" evidence="1">
    <location>
        <begin position="9"/>
        <end position="25"/>
    </location>
</feature>
<evidence type="ECO:0000256" key="1">
    <source>
        <dbReference type="SAM" id="MobiDB-lite"/>
    </source>
</evidence>
<dbReference type="AlphaFoldDB" id="A0A2P5E0F5"/>
<evidence type="ECO:0008006" key="4">
    <source>
        <dbReference type="Google" id="ProtNLM"/>
    </source>
</evidence>
<dbReference type="CDD" id="cd00303">
    <property type="entry name" value="retropepsin_like"/>
    <property type="match status" value="1"/>
</dbReference>
<sequence length="173" mass="20163">MVINAQGEIEMDNEREDEHDDMPPLEDEYGRQCAVKGESLVTRRALSMQVKEQNNNQQENLFHTRCFVNNKICSIIIDGGSCTNMASTKLVEKLALPTIKHPHPYWLQWLNNCREVKVIKQVLVVFSIGKYEDELLCNVVPMHACHILLERPWQYDWQVTHDGFTNRYSFAIK</sequence>
<dbReference type="OrthoDB" id="1194186at2759"/>
<feature type="non-terminal residue" evidence="2">
    <location>
        <position position="173"/>
    </location>
</feature>
<proteinExistence type="predicted"/>
<dbReference type="Gene3D" id="2.40.70.10">
    <property type="entry name" value="Acid Proteases"/>
    <property type="match status" value="1"/>
</dbReference>
<name>A0A2P5E0F5_PARAD</name>